<sequence length="590" mass="65125">MYSEMLILIYLQIVPFVMSLEPPDPPQCENTHILAPSTPHPAQTFNFHGPVTINYSPQYFSSTPNSQVNFGHIAVICIVIACATWYLARTIWGSHTLDTGNDPLARGARGAISSVESTPSDGEWSSSASAEAAEASFGHRASRRQSAVVSSTDVPARPGSPTLLTQAQSSPINERNQTSADVANLALPAASELAPPSRSLSAPVESPAIYTSGDHVPGTTTPSNAPRRPTRGSRACILEPQPPSHASPGAEYFHEQSQLAEPFSLQKSLFTGSATFSTHITHWIILFIAVNIDEVRDSEHDLAFVEDMIGHPTSKSDKVYFEGLPGPRATLATIKERFDLLYRTARDFILNSKFVVWSTGLGNELNQMCLLNGQVIDAEVFKIWLSDLHNESPNVQSVALFFDYCRQAMGIPNTRMQRNVSVVYSCSLGQWAYGLSIPSRGGIPRSCFWIGLLMASRDSSLHQSFKANLQQEIDRLIAFLEFARRKRHSRQCEKCKGGESCREAEDPEFDPQKVDWEQAGDSVVELAELLSRQYPQFTHKVFQAFQDNALYCQANNIMVTTEPIPNALKLENRMTQHIRGAIEAVDVSKI</sequence>
<evidence type="ECO:0000313" key="3">
    <source>
        <dbReference type="EMBL" id="KAB5596111.1"/>
    </source>
</evidence>
<dbReference type="EMBL" id="SSOP01000003">
    <property type="protein sequence ID" value="KAB5596111.1"/>
    <property type="molecule type" value="Genomic_DNA"/>
</dbReference>
<gene>
    <name evidence="3" type="ORF">CTheo_383</name>
</gene>
<feature type="compositionally biased region" description="Polar residues" evidence="1">
    <location>
        <begin position="162"/>
        <end position="177"/>
    </location>
</feature>
<evidence type="ECO:0000256" key="1">
    <source>
        <dbReference type="SAM" id="MobiDB-lite"/>
    </source>
</evidence>
<evidence type="ECO:0008006" key="5">
    <source>
        <dbReference type="Google" id="ProtNLM"/>
    </source>
</evidence>
<dbReference type="Proteomes" id="UP000383932">
    <property type="component" value="Unassembled WGS sequence"/>
</dbReference>
<accession>A0A5N5QWX1</accession>
<feature type="compositionally biased region" description="Polar residues" evidence="1">
    <location>
        <begin position="114"/>
        <end position="124"/>
    </location>
</feature>
<feature type="compositionally biased region" description="Low complexity" evidence="1">
    <location>
        <begin position="125"/>
        <end position="136"/>
    </location>
</feature>
<keyword evidence="2" id="KW-0732">Signal</keyword>
<keyword evidence="4" id="KW-1185">Reference proteome</keyword>
<name>A0A5N5QWX1_9AGAM</name>
<protein>
    <recommendedName>
        <fullName evidence="5">Transmembrane protein</fullName>
    </recommendedName>
</protein>
<dbReference type="AlphaFoldDB" id="A0A5N5QWX1"/>
<evidence type="ECO:0000313" key="4">
    <source>
        <dbReference type="Proteomes" id="UP000383932"/>
    </source>
</evidence>
<organism evidence="3 4">
    <name type="scientific">Ceratobasidium theobromae</name>
    <dbReference type="NCBI Taxonomy" id="1582974"/>
    <lineage>
        <taxon>Eukaryota</taxon>
        <taxon>Fungi</taxon>
        <taxon>Dikarya</taxon>
        <taxon>Basidiomycota</taxon>
        <taxon>Agaricomycotina</taxon>
        <taxon>Agaricomycetes</taxon>
        <taxon>Cantharellales</taxon>
        <taxon>Ceratobasidiaceae</taxon>
        <taxon>Ceratobasidium</taxon>
    </lineage>
</organism>
<dbReference type="OrthoDB" id="3186813at2759"/>
<reference evidence="3 4" key="1">
    <citation type="journal article" date="2019" name="Fungal Biol. Biotechnol.">
        <title>Draft genome sequence of fastidious pathogen Ceratobasidium theobromae, which causes vascular-streak dieback in Theobroma cacao.</title>
        <authorList>
            <person name="Ali S.S."/>
            <person name="Asman A."/>
            <person name="Shao J."/>
            <person name="Firmansyah A.P."/>
            <person name="Susilo A.W."/>
            <person name="Rosmana A."/>
            <person name="McMahon P."/>
            <person name="Junaid M."/>
            <person name="Guest D."/>
            <person name="Kheng T.Y."/>
            <person name="Meinhardt L.W."/>
            <person name="Bailey B.A."/>
        </authorList>
    </citation>
    <scope>NUCLEOTIDE SEQUENCE [LARGE SCALE GENOMIC DNA]</scope>
    <source>
        <strain evidence="3 4">CT2</strain>
    </source>
</reference>
<feature type="signal peptide" evidence="2">
    <location>
        <begin position="1"/>
        <end position="19"/>
    </location>
</feature>
<evidence type="ECO:0000256" key="2">
    <source>
        <dbReference type="SAM" id="SignalP"/>
    </source>
</evidence>
<feature type="chain" id="PRO_5024428976" description="Transmembrane protein" evidence="2">
    <location>
        <begin position="20"/>
        <end position="590"/>
    </location>
</feature>
<feature type="region of interest" description="Disordered" evidence="1">
    <location>
        <begin position="110"/>
        <end position="177"/>
    </location>
</feature>
<proteinExistence type="predicted"/>
<comment type="caution">
    <text evidence="3">The sequence shown here is derived from an EMBL/GenBank/DDBJ whole genome shotgun (WGS) entry which is preliminary data.</text>
</comment>
<feature type="compositionally biased region" description="Low complexity" evidence="1">
    <location>
        <begin position="191"/>
        <end position="203"/>
    </location>
</feature>
<feature type="region of interest" description="Disordered" evidence="1">
    <location>
        <begin position="191"/>
        <end position="253"/>
    </location>
</feature>